<reference evidence="9" key="1">
    <citation type="journal article" date="2021" name="PeerJ">
        <title>Extensive microbial diversity within the chicken gut microbiome revealed by metagenomics and culture.</title>
        <authorList>
            <person name="Gilroy R."/>
            <person name="Ravi A."/>
            <person name="Getino M."/>
            <person name="Pursley I."/>
            <person name="Horton D.L."/>
            <person name="Alikhan N.F."/>
            <person name="Baker D."/>
            <person name="Gharbi K."/>
            <person name="Hall N."/>
            <person name="Watson M."/>
            <person name="Adriaenssens E.M."/>
            <person name="Foster-Nyarko E."/>
            <person name="Jarju S."/>
            <person name="Secka A."/>
            <person name="Antonio M."/>
            <person name="Oren A."/>
            <person name="Chaudhuri R.R."/>
            <person name="La Ragione R."/>
            <person name="Hildebrand F."/>
            <person name="Pallen M.J."/>
        </authorList>
    </citation>
    <scope>NUCLEOTIDE SEQUENCE</scope>
    <source>
        <strain evidence="9">ChiHjej12B11-9795</strain>
    </source>
</reference>
<dbReference type="PANTHER" id="PTHR34701">
    <property type="entry name" value="TRANSCRIPTIONAL REGULATOR MRAZ"/>
    <property type="match status" value="1"/>
</dbReference>
<evidence type="ECO:0000256" key="6">
    <source>
        <dbReference type="ARBA" id="ARBA00023163"/>
    </source>
</evidence>
<dbReference type="PANTHER" id="PTHR34701:SF1">
    <property type="entry name" value="TRANSCRIPTIONAL REGULATOR MRAZ"/>
    <property type="match status" value="1"/>
</dbReference>
<keyword evidence="3" id="KW-0677">Repeat</keyword>
<keyword evidence="6 7" id="KW-0804">Transcription</keyword>
<dbReference type="SUPFAM" id="SSF89447">
    <property type="entry name" value="AbrB/MazE/MraZ-like"/>
    <property type="match status" value="1"/>
</dbReference>
<dbReference type="Pfam" id="PF02381">
    <property type="entry name" value="MraZ"/>
    <property type="match status" value="2"/>
</dbReference>
<evidence type="ECO:0000256" key="7">
    <source>
        <dbReference type="HAMAP-Rule" id="MF_01008"/>
    </source>
</evidence>
<dbReference type="InterPro" id="IPR037914">
    <property type="entry name" value="SpoVT-AbrB_sf"/>
</dbReference>
<feature type="domain" description="SpoVT-AbrB" evidence="8">
    <location>
        <begin position="84"/>
        <end position="127"/>
    </location>
</feature>
<evidence type="ECO:0000256" key="3">
    <source>
        <dbReference type="ARBA" id="ARBA00022737"/>
    </source>
</evidence>
<dbReference type="Proteomes" id="UP000823862">
    <property type="component" value="Unassembled WGS sequence"/>
</dbReference>
<dbReference type="InterPro" id="IPR020603">
    <property type="entry name" value="MraZ_dom"/>
</dbReference>
<evidence type="ECO:0000256" key="5">
    <source>
        <dbReference type="ARBA" id="ARBA00023125"/>
    </source>
</evidence>
<dbReference type="InterPro" id="IPR035642">
    <property type="entry name" value="MraZ_N"/>
</dbReference>
<dbReference type="CDD" id="cd16321">
    <property type="entry name" value="MraZ_C"/>
    <property type="match status" value="1"/>
</dbReference>
<evidence type="ECO:0000313" key="10">
    <source>
        <dbReference type="Proteomes" id="UP000823862"/>
    </source>
</evidence>
<evidence type="ECO:0000256" key="4">
    <source>
        <dbReference type="ARBA" id="ARBA00023015"/>
    </source>
</evidence>
<dbReference type="PROSITE" id="PS51740">
    <property type="entry name" value="SPOVT_ABRB"/>
    <property type="match status" value="2"/>
</dbReference>
<evidence type="ECO:0000256" key="1">
    <source>
        <dbReference type="ARBA" id="ARBA00013860"/>
    </source>
</evidence>
<dbReference type="InterPro" id="IPR003444">
    <property type="entry name" value="MraZ"/>
</dbReference>
<dbReference type="Gene3D" id="3.40.1550.20">
    <property type="entry name" value="Transcriptional regulator MraZ domain"/>
    <property type="match status" value="1"/>
</dbReference>
<dbReference type="CDD" id="cd16320">
    <property type="entry name" value="MraZ_N"/>
    <property type="match status" value="1"/>
</dbReference>
<evidence type="ECO:0000313" key="9">
    <source>
        <dbReference type="EMBL" id="HJA86459.1"/>
    </source>
</evidence>
<dbReference type="EMBL" id="DWZI01000046">
    <property type="protein sequence ID" value="HJA86459.1"/>
    <property type="molecule type" value="Genomic_DNA"/>
</dbReference>
<comment type="similarity">
    <text evidence="7">Belongs to the MraZ family.</text>
</comment>
<dbReference type="GO" id="GO:0009295">
    <property type="term" value="C:nucleoid"/>
    <property type="evidence" value="ECO:0007669"/>
    <property type="project" value="UniProtKB-SubCell"/>
</dbReference>
<reference evidence="9" key="2">
    <citation type="submission" date="2021-04" db="EMBL/GenBank/DDBJ databases">
        <authorList>
            <person name="Gilroy R."/>
        </authorList>
    </citation>
    <scope>NUCLEOTIDE SEQUENCE</scope>
    <source>
        <strain evidence="9">ChiHjej12B11-9795</strain>
    </source>
</reference>
<keyword evidence="4 7" id="KW-0805">Transcription regulation</keyword>
<evidence type="ECO:0000259" key="8">
    <source>
        <dbReference type="PROSITE" id="PS51740"/>
    </source>
</evidence>
<dbReference type="InterPro" id="IPR035644">
    <property type="entry name" value="MraZ_C"/>
</dbReference>
<dbReference type="GO" id="GO:0003700">
    <property type="term" value="F:DNA-binding transcription factor activity"/>
    <property type="evidence" value="ECO:0007669"/>
    <property type="project" value="UniProtKB-UniRule"/>
</dbReference>
<dbReference type="NCBIfam" id="NF001483">
    <property type="entry name" value="PRK00326.3-5"/>
    <property type="match status" value="1"/>
</dbReference>
<comment type="subcellular location">
    <subcellularLocation>
        <location evidence="7">Cytoplasm</location>
        <location evidence="7">Nucleoid</location>
    </subcellularLocation>
</comment>
<comment type="subunit">
    <text evidence="7">Forms oligomers.</text>
</comment>
<keyword evidence="2 7" id="KW-0963">Cytoplasm</keyword>
<dbReference type="HAMAP" id="MF_01008">
    <property type="entry name" value="MraZ"/>
    <property type="match status" value="1"/>
</dbReference>
<dbReference type="GO" id="GO:0000976">
    <property type="term" value="F:transcription cis-regulatory region binding"/>
    <property type="evidence" value="ECO:0007669"/>
    <property type="project" value="TreeGrafter"/>
</dbReference>
<gene>
    <name evidence="7 9" type="primary">mraZ</name>
    <name evidence="9" type="ORF">H9950_09785</name>
</gene>
<keyword evidence="5 7" id="KW-0238">DNA-binding</keyword>
<accession>A0A9D2HXT0</accession>
<dbReference type="GO" id="GO:0005737">
    <property type="term" value="C:cytoplasm"/>
    <property type="evidence" value="ECO:0007669"/>
    <property type="project" value="UniProtKB-UniRule"/>
</dbReference>
<protein>
    <recommendedName>
        <fullName evidence="1 7">Transcriptional regulator MraZ</fullName>
    </recommendedName>
</protein>
<comment type="caution">
    <text evidence="9">The sequence shown here is derived from an EMBL/GenBank/DDBJ whole genome shotgun (WGS) entry which is preliminary data.</text>
</comment>
<organism evidence="9 10">
    <name type="scientific">Candidatus Bacteroides avicola</name>
    <dbReference type="NCBI Taxonomy" id="2838468"/>
    <lineage>
        <taxon>Bacteria</taxon>
        <taxon>Pseudomonadati</taxon>
        <taxon>Bacteroidota</taxon>
        <taxon>Bacteroidia</taxon>
        <taxon>Bacteroidales</taxon>
        <taxon>Bacteroidaceae</taxon>
        <taxon>Bacteroides</taxon>
    </lineage>
</organism>
<dbReference type="InterPro" id="IPR007159">
    <property type="entry name" value="SpoVT-AbrB_dom"/>
</dbReference>
<name>A0A9D2HXT0_9BACE</name>
<dbReference type="InterPro" id="IPR038619">
    <property type="entry name" value="MraZ_sf"/>
</dbReference>
<proteinExistence type="inferred from homology"/>
<sequence>MIRFLGNIEAKTDTKGRVFIPAVFRKQLQAAGEESLVLRKDVFQDCLVLYPESIWFKTQTELRQRLNKWNARQQAVFRQFVSDAEVVIPDGNGRILIPRRYLQMAGIESEVRFIGMDNTIEIWAKARADVPFVEAEAFGEALQEVLGSESWNHNGDWTND</sequence>
<dbReference type="AlphaFoldDB" id="A0A9D2HXT0"/>
<feature type="domain" description="SpoVT-AbrB" evidence="8">
    <location>
        <begin position="7"/>
        <end position="54"/>
    </location>
</feature>
<dbReference type="GO" id="GO:2000143">
    <property type="term" value="P:negative regulation of DNA-templated transcription initiation"/>
    <property type="evidence" value="ECO:0007669"/>
    <property type="project" value="TreeGrafter"/>
</dbReference>
<evidence type="ECO:0000256" key="2">
    <source>
        <dbReference type="ARBA" id="ARBA00022490"/>
    </source>
</evidence>